<accession>A0A326RLH5</accession>
<dbReference type="Pfam" id="PF00005">
    <property type="entry name" value="ABC_tran"/>
    <property type="match status" value="1"/>
</dbReference>
<evidence type="ECO:0000256" key="2">
    <source>
        <dbReference type="ARBA" id="ARBA00022741"/>
    </source>
</evidence>
<evidence type="ECO:0000313" key="5">
    <source>
        <dbReference type="EMBL" id="PZV79783.1"/>
    </source>
</evidence>
<dbReference type="PANTHER" id="PTHR42939">
    <property type="entry name" value="ABC TRANSPORTER ATP-BINDING PROTEIN ALBC-RELATED"/>
    <property type="match status" value="1"/>
</dbReference>
<evidence type="ECO:0000256" key="1">
    <source>
        <dbReference type="ARBA" id="ARBA00022448"/>
    </source>
</evidence>
<evidence type="ECO:0000259" key="4">
    <source>
        <dbReference type="PROSITE" id="PS50893"/>
    </source>
</evidence>
<dbReference type="Gene3D" id="3.40.50.300">
    <property type="entry name" value="P-loop containing nucleotide triphosphate hydrolases"/>
    <property type="match status" value="1"/>
</dbReference>
<feature type="domain" description="ABC transporter" evidence="4">
    <location>
        <begin position="4"/>
        <end position="205"/>
    </location>
</feature>
<evidence type="ECO:0000313" key="6">
    <source>
        <dbReference type="Proteomes" id="UP000248917"/>
    </source>
</evidence>
<reference evidence="5 6" key="1">
    <citation type="submission" date="2018-06" db="EMBL/GenBank/DDBJ databases">
        <title>Genomic Encyclopedia of Archaeal and Bacterial Type Strains, Phase II (KMG-II): from individual species to whole genera.</title>
        <authorList>
            <person name="Goeker M."/>
        </authorList>
    </citation>
    <scope>NUCLEOTIDE SEQUENCE [LARGE SCALE GENOMIC DNA]</scope>
    <source>
        <strain evidence="5 6">T4</strain>
    </source>
</reference>
<dbReference type="SMART" id="SM00382">
    <property type="entry name" value="AAA"/>
    <property type="match status" value="1"/>
</dbReference>
<dbReference type="SUPFAM" id="SSF52540">
    <property type="entry name" value="P-loop containing nucleoside triphosphate hydrolases"/>
    <property type="match status" value="1"/>
</dbReference>
<dbReference type="InterPro" id="IPR003439">
    <property type="entry name" value="ABC_transporter-like_ATP-bd"/>
</dbReference>
<dbReference type="AlphaFoldDB" id="A0A326RLH5"/>
<dbReference type="RefSeq" id="WP_111394054.1">
    <property type="nucleotide sequence ID" value="NZ_QKTX01000013.1"/>
</dbReference>
<keyword evidence="6" id="KW-1185">Reference proteome</keyword>
<dbReference type="GO" id="GO:0005524">
    <property type="term" value="F:ATP binding"/>
    <property type="evidence" value="ECO:0007669"/>
    <property type="project" value="UniProtKB-KW"/>
</dbReference>
<comment type="caution">
    <text evidence="5">The sequence shown here is derived from an EMBL/GenBank/DDBJ whole genome shotgun (WGS) entry which is preliminary data.</text>
</comment>
<evidence type="ECO:0000256" key="3">
    <source>
        <dbReference type="ARBA" id="ARBA00022840"/>
    </source>
</evidence>
<dbReference type="GO" id="GO:0016887">
    <property type="term" value="F:ATP hydrolysis activity"/>
    <property type="evidence" value="ECO:0007669"/>
    <property type="project" value="InterPro"/>
</dbReference>
<gene>
    <name evidence="5" type="ORF">CLV31_11399</name>
</gene>
<organism evidence="5 6">
    <name type="scientific">Algoriphagus aquaeductus</name>
    <dbReference type="NCBI Taxonomy" id="475299"/>
    <lineage>
        <taxon>Bacteria</taxon>
        <taxon>Pseudomonadati</taxon>
        <taxon>Bacteroidota</taxon>
        <taxon>Cytophagia</taxon>
        <taxon>Cytophagales</taxon>
        <taxon>Cyclobacteriaceae</taxon>
        <taxon>Algoriphagus</taxon>
    </lineage>
</organism>
<dbReference type="InterPro" id="IPR003593">
    <property type="entry name" value="AAA+_ATPase"/>
</dbReference>
<dbReference type="PROSITE" id="PS50893">
    <property type="entry name" value="ABC_TRANSPORTER_2"/>
    <property type="match status" value="1"/>
</dbReference>
<dbReference type="InterPro" id="IPR017871">
    <property type="entry name" value="ABC_transporter-like_CS"/>
</dbReference>
<keyword evidence="2" id="KW-0547">Nucleotide-binding</keyword>
<dbReference type="Proteomes" id="UP000248917">
    <property type="component" value="Unassembled WGS sequence"/>
</dbReference>
<dbReference type="EMBL" id="QKTX01000013">
    <property type="protein sequence ID" value="PZV79783.1"/>
    <property type="molecule type" value="Genomic_DNA"/>
</dbReference>
<sequence>MLAIRVQEAAKRFQYEWIFRNLNLELSSGDSLAITGGNGSGKSTLLKCLSGAVPLSGGKIFFELDHALVPESHWYTSLSLAAPYLELPEEFTLQEVIEFHFKFKQSLSKLSSQEIMEILYLENHQNKPVSQFSSGMKQRLKLGLAVFSEVPLILLDEPTSNLDKRGIAWYQHLLEAYSKDRILIICSNEPREYEFCLQKIAMEDYK</sequence>
<dbReference type="InterPro" id="IPR051782">
    <property type="entry name" value="ABC_Transporter_VariousFunc"/>
</dbReference>
<dbReference type="OrthoDB" id="9808363at2"/>
<dbReference type="InterPro" id="IPR027417">
    <property type="entry name" value="P-loop_NTPase"/>
</dbReference>
<name>A0A326RLH5_9BACT</name>
<dbReference type="PANTHER" id="PTHR42939:SF1">
    <property type="entry name" value="ABC TRANSPORTER ATP-BINDING PROTEIN ALBC-RELATED"/>
    <property type="match status" value="1"/>
</dbReference>
<proteinExistence type="predicted"/>
<protein>
    <submittedName>
        <fullName evidence="5">ABC-type multidrug transport system ATPase subunit</fullName>
    </submittedName>
</protein>
<dbReference type="PROSITE" id="PS00211">
    <property type="entry name" value="ABC_TRANSPORTER_1"/>
    <property type="match status" value="1"/>
</dbReference>
<keyword evidence="3" id="KW-0067">ATP-binding</keyword>
<keyword evidence="1" id="KW-0813">Transport</keyword>